<proteinExistence type="predicted"/>
<evidence type="ECO:0000256" key="1">
    <source>
        <dbReference type="SAM" id="Phobius"/>
    </source>
</evidence>
<reference evidence="2 3" key="1">
    <citation type="submission" date="2023-01" db="EMBL/GenBank/DDBJ databases">
        <title>Novel diversity within Roseofilum (Cyanobacteria; Desertifilaceae) from marine benthic mats with descriptions of four novel species.</title>
        <authorList>
            <person name="Wang Y."/>
            <person name="Berthold D.E."/>
            <person name="Hu J."/>
            <person name="Lefler F.W."/>
            <person name="Laughinghouse H.D. IV."/>
        </authorList>
    </citation>
    <scope>NUCLEOTIDE SEQUENCE [LARGE SCALE GENOMIC DNA]</scope>
    <source>
        <strain evidence="2 3">BLCC-M143</strain>
    </source>
</reference>
<accession>A0ABT7BSK9</accession>
<dbReference type="Proteomes" id="UP001232992">
    <property type="component" value="Unassembled WGS sequence"/>
</dbReference>
<name>A0ABT7BSK9_9CYAN</name>
<evidence type="ECO:0000313" key="2">
    <source>
        <dbReference type="EMBL" id="MDJ1182176.1"/>
    </source>
</evidence>
<feature type="transmembrane region" description="Helical" evidence="1">
    <location>
        <begin position="12"/>
        <end position="31"/>
    </location>
</feature>
<gene>
    <name evidence="2" type="ORF">PMH09_03130</name>
</gene>
<keyword evidence="1" id="KW-0812">Transmembrane</keyword>
<keyword evidence="1" id="KW-0472">Membrane</keyword>
<keyword evidence="3" id="KW-1185">Reference proteome</keyword>
<dbReference type="EMBL" id="JAQOSQ010000002">
    <property type="protein sequence ID" value="MDJ1182176.1"/>
    <property type="molecule type" value="Genomic_DNA"/>
</dbReference>
<keyword evidence="1" id="KW-1133">Transmembrane helix</keyword>
<comment type="caution">
    <text evidence="2">The sequence shown here is derived from an EMBL/GenBank/DDBJ whole genome shotgun (WGS) entry which is preliminary data.</text>
</comment>
<evidence type="ECO:0008006" key="4">
    <source>
        <dbReference type="Google" id="ProtNLM"/>
    </source>
</evidence>
<sequence length="266" mass="30098">MIIMNGSRGKQLAIAISSITLCAIAIGGLQLPKLNQLQRERVETSQEQWEQEVTQESVELQLLKTFPNFGFDNLIANWVFIKYLIYFGDDSAREQTGYELIPEYFDINITEDPRFVPAYFYLSASLSLYLGEPEISVAMMQRQLENLSPKDPPGAYYIWRYLGIDQLLFLGDSNAARESFEQAAVWAKEYSDPESEMVRDISQVTARFLAQNPDSKQAQYAAWILVYQNAIDAQVRDRAIAGIRSVGGIVEEMEDGSISIQPPPTD</sequence>
<evidence type="ECO:0000313" key="3">
    <source>
        <dbReference type="Proteomes" id="UP001232992"/>
    </source>
</evidence>
<protein>
    <recommendedName>
        <fullName evidence="4">Tetratricopeptide repeat protein</fullName>
    </recommendedName>
</protein>
<organism evidence="2 3">
    <name type="scientific">Roseofilum casamattae BLCC-M143</name>
    <dbReference type="NCBI Taxonomy" id="3022442"/>
    <lineage>
        <taxon>Bacteria</taxon>
        <taxon>Bacillati</taxon>
        <taxon>Cyanobacteriota</taxon>
        <taxon>Cyanophyceae</taxon>
        <taxon>Desertifilales</taxon>
        <taxon>Desertifilaceae</taxon>
        <taxon>Roseofilum</taxon>
        <taxon>Roseofilum casamattae</taxon>
    </lineage>
</organism>